<keyword evidence="1" id="KW-0489">Methyltransferase</keyword>
<name>A0A1Y6FCJ1_9HYPH</name>
<protein>
    <submittedName>
        <fullName evidence="1">Methyltransferase domain-containing protein</fullName>
    </submittedName>
</protein>
<keyword evidence="1" id="KW-0808">Transferase</keyword>
<dbReference type="PANTHER" id="PTHR43464">
    <property type="entry name" value="METHYLTRANSFERASE"/>
    <property type="match status" value="1"/>
</dbReference>
<dbReference type="RefSeq" id="WP_086470304.1">
    <property type="nucleotide sequence ID" value="NZ_FXWK01000001.1"/>
</dbReference>
<dbReference type="GO" id="GO:0008168">
    <property type="term" value="F:methyltransferase activity"/>
    <property type="evidence" value="ECO:0007669"/>
    <property type="project" value="UniProtKB-KW"/>
</dbReference>
<evidence type="ECO:0000313" key="2">
    <source>
        <dbReference type="Proteomes" id="UP000194474"/>
    </source>
</evidence>
<dbReference type="AlphaFoldDB" id="A0A1Y6FCJ1"/>
<organism evidence="1 2">
    <name type="scientific">Devosia lucknowensis</name>
    <dbReference type="NCBI Taxonomy" id="1096929"/>
    <lineage>
        <taxon>Bacteria</taxon>
        <taxon>Pseudomonadati</taxon>
        <taxon>Pseudomonadota</taxon>
        <taxon>Alphaproteobacteria</taxon>
        <taxon>Hyphomicrobiales</taxon>
        <taxon>Devosiaceae</taxon>
        <taxon>Devosia</taxon>
    </lineage>
</organism>
<dbReference type="OrthoDB" id="7552502at2"/>
<dbReference type="Gene3D" id="3.40.50.150">
    <property type="entry name" value="Vaccinia Virus protein VP39"/>
    <property type="match status" value="1"/>
</dbReference>
<accession>A0A1Y6FCJ1</accession>
<proteinExistence type="predicted"/>
<dbReference type="CDD" id="cd02440">
    <property type="entry name" value="AdoMet_MTases"/>
    <property type="match status" value="1"/>
</dbReference>
<gene>
    <name evidence="1" type="ORF">SAMN06295905_2044</name>
</gene>
<dbReference type="SUPFAM" id="SSF53335">
    <property type="entry name" value="S-adenosyl-L-methionine-dependent methyltransferases"/>
    <property type="match status" value="1"/>
</dbReference>
<evidence type="ECO:0000313" key="1">
    <source>
        <dbReference type="EMBL" id="SMQ72126.1"/>
    </source>
</evidence>
<dbReference type="Proteomes" id="UP000194474">
    <property type="component" value="Unassembled WGS sequence"/>
</dbReference>
<keyword evidence="2" id="KW-1185">Reference proteome</keyword>
<sequence>MTGIHPGKQLLNAVHGRLIFERRVEALADALAAAIPEGPARVLDLGCGDGQVAVALMQRRPELSIEGIDVLVRPVTHIPVTAYDGATLPFVDGAFDYVTIVDVLHHTDDPARVLAEAARVAERGVIVKDHLREGWLAGPVLRLMDWVGNRGHDVRLPYNYLDEPQWRHAFAEASVSEADRQEQIGLYPAPLSWVFERRLHFVSRLVHANRV</sequence>
<dbReference type="EMBL" id="FXWK01000001">
    <property type="protein sequence ID" value="SMQ72126.1"/>
    <property type="molecule type" value="Genomic_DNA"/>
</dbReference>
<dbReference type="Pfam" id="PF13489">
    <property type="entry name" value="Methyltransf_23"/>
    <property type="match status" value="1"/>
</dbReference>
<dbReference type="InterPro" id="IPR029063">
    <property type="entry name" value="SAM-dependent_MTases_sf"/>
</dbReference>
<reference evidence="2" key="1">
    <citation type="submission" date="2017-04" db="EMBL/GenBank/DDBJ databases">
        <authorList>
            <person name="Varghese N."/>
            <person name="Submissions S."/>
        </authorList>
    </citation>
    <scope>NUCLEOTIDE SEQUENCE [LARGE SCALE GENOMIC DNA]</scope>
</reference>
<dbReference type="GO" id="GO:0032259">
    <property type="term" value="P:methylation"/>
    <property type="evidence" value="ECO:0007669"/>
    <property type="project" value="UniProtKB-KW"/>
</dbReference>